<name>A0A290XH06_9GAMM</name>
<keyword evidence="2" id="KW-1185">Reference proteome</keyword>
<proteinExistence type="predicted"/>
<reference evidence="2" key="1">
    <citation type="submission" date="2017-09" db="EMBL/GenBank/DDBJ databases">
        <title>Luteimonas liuhanmingii sp.nov., isolated from the intestinal contents of Tibetan Plateau Pika in Yushu, Qinghai Province, China.</title>
        <authorList>
            <person name="Gui Z."/>
        </authorList>
    </citation>
    <scope>NUCLEOTIDE SEQUENCE [LARGE SCALE GENOMIC DNA]</scope>
    <source>
        <strain evidence="2">100111</strain>
    </source>
</reference>
<dbReference type="KEGG" id="lum:CNR27_13745"/>
<gene>
    <name evidence="1" type="ORF">CNR27_13745</name>
</gene>
<evidence type="ECO:0000313" key="2">
    <source>
        <dbReference type="Proteomes" id="UP000218968"/>
    </source>
</evidence>
<dbReference type="AlphaFoldDB" id="A0A290XH06"/>
<protein>
    <recommendedName>
        <fullName evidence="3">Transposase</fullName>
    </recommendedName>
</protein>
<accession>A0A290XH06</accession>
<dbReference type="Proteomes" id="UP000218968">
    <property type="component" value="Chromosome"/>
</dbReference>
<dbReference type="EMBL" id="CP023406">
    <property type="protein sequence ID" value="ATD68361.1"/>
    <property type="molecule type" value="Genomic_DNA"/>
</dbReference>
<evidence type="ECO:0000313" key="1">
    <source>
        <dbReference type="EMBL" id="ATD68361.1"/>
    </source>
</evidence>
<sequence>MDQYARRLRADARVERPMLLAMMTAVAAPSCDWRRSRHDLKTSQRAWLPQHATRQRDGAR</sequence>
<organism evidence="1 2">
    <name type="scientific">Luteimonas chenhongjianii</name>
    <dbReference type="NCBI Taxonomy" id="2006110"/>
    <lineage>
        <taxon>Bacteria</taxon>
        <taxon>Pseudomonadati</taxon>
        <taxon>Pseudomonadota</taxon>
        <taxon>Gammaproteobacteria</taxon>
        <taxon>Lysobacterales</taxon>
        <taxon>Lysobacteraceae</taxon>
        <taxon>Luteimonas</taxon>
    </lineage>
</organism>
<evidence type="ECO:0008006" key="3">
    <source>
        <dbReference type="Google" id="ProtNLM"/>
    </source>
</evidence>